<dbReference type="SMART" id="SM00332">
    <property type="entry name" value="PP2Cc"/>
    <property type="match status" value="1"/>
</dbReference>
<feature type="region of interest" description="Disordered" evidence="1">
    <location>
        <begin position="247"/>
        <end position="269"/>
    </location>
</feature>
<reference evidence="3 4" key="1">
    <citation type="submission" date="2023-07" db="EMBL/GenBank/DDBJ databases">
        <title>Functional and genomic diversity of the sorghum phyllosphere microbiome.</title>
        <authorList>
            <person name="Shade A."/>
        </authorList>
    </citation>
    <scope>NUCLEOTIDE SEQUENCE [LARGE SCALE GENOMIC DNA]</scope>
    <source>
        <strain evidence="3 4">SORGH_AS_1207</strain>
    </source>
</reference>
<dbReference type="EMBL" id="JAUTBF010000001">
    <property type="protein sequence ID" value="MDQ1124712.1"/>
    <property type="molecule type" value="Genomic_DNA"/>
</dbReference>
<evidence type="ECO:0000259" key="2">
    <source>
        <dbReference type="PROSITE" id="PS51746"/>
    </source>
</evidence>
<proteinExistence type="predicted"/>
<keyword evidence="4" id="KW-1185">Reference proteome</keyword>
<sequence length="269" mass="28327">MTVAMEVSWGACSDTGVRRAANEDAYLAGTPVFLVADGMGGHVGGAEASARALDGFRELVGAHATDVDTVRAAFARAVARVDEIPRGTTAPGTTLSGVIVCEERGVPHWLVLNIGDSRTYRFAAGALEQVSIDHSAVQSLVDDGVLSIAEAERHPHRHVITRAVGAGSSGQPDYWLFPVGHHDRILVCSDGLSKEVPAEVISAILAVEDTASAAAARLVREALERGGRDNVTVVVVDARLDTRAGDVDDIDEDTVPRSNPAEEAHRVEL</sequence>
<dbReference type="Gene3D" id="3.60.40.10">
    <property type="entry name" value="PPM-type phosphatase domain"/>
    <property type="match status" value="1"/>
</dbReference>
<dbReference type="InterPro" id="IPR015655">
    <property type="entry name" value="PP2C"/>
</dbReference>
<keyword evidence="3" id="KW-0378">Hydrolase</keyword>
<feature type="compositionally biased region" description="Basic and acidic residues" evidence="1">
    <location>
        <begin position="260"/>
        <end position="269"/>
    </location>
</feature>
<dbReference type="EC" id="3.1.3.16" evidence="3"/>
<comment type="caution">
    <text evidence="3">The sequence shown here is derived from an EMBL/GenBank/DDBJ whole genome shotgun (WGS) entry which is preliminary data.</text>
</comment>
<feature type="domain" description="PPM-type phosphatase" evidence="2">
    <location>
        <begin position="8"/>
        <end position="238"/>
    </location>
</feature>
<dbReference type="PANTHER" id="PTHR47992">
    <property type="entry name" value="PROTEIN PHOSPHATASE"/>
    <property type="match status" value="1"/>
</dbReference>
<accession>A0ABU0U0F9</accession>
<evidence type="ECO:0000256" key="1">
    <source>
        <dbReference type="SAM" id="MobiDB-lite"/>
    </source>
</evidence>
<dbReference type="SMART" id="SM00331">
    <property type="entry name" value="PP2C_SIG"/>
    <property type="match status" value="1"/>
</dbReference>
<dbReference type="PROSITE" id="PS51746">
    <property type="entry name" value="PPM_2"/>
    <property type="match status" value="1"/>
</dbReference>
<evidence type="ECO:0000313" key="4">
    <source>
        <dbReference type="Proteomes" id="UP001226691"/>
    </source>
</evidence>
<dbReference type="GO" id="GO:0004722">
    <property type="term" value="F:protein serine/threonine phosphatase activity"/>
    <property type="evidence" value="ECO:0007669"/>
    <property type="project" value="UniProtKB-EC"/>
</dbReference>
<name>A0ABU0U0F9_MICTR</name>
<dbReference type="InterPro" id="IPR001932">
    <property type="entry name" value="PPM-type_phosphatase-like_dom"/>
</dbReference>
<gene>
    <name evidence="3" type="ORF">QE412_003285</name>
</gene>
<dbReference type="Proteomes" id="UP001226691">
    <property type="component" value="Unassembled WGS sequence"/>
</dbReference>
<dbReference type="SUPFAM" id="SSF81606">
    <property type="entry name" value="PP2C-like"/>
    <property type="match status" value="1"/>
</dbReference>
<protein>
    <submittedName>
        <fullName evidence="3">Serine/threonine protein phosphatase PrpC</fullName>
        <ecNumber evidence="3">3.1.3.16</ecNumber>
    </submittedName>
</protein>
<dbReference type="CDD" id="cd00143">
    <property type="entry name" value="PP2Cc"/>
    <property type="match status" value="1"/>
</dbReference>
<dbReference type="RefSeq" id="WP_307486377.1">
    <property type="nucleotide sequence ID" value="NZ_JAUTBF010000001.1"/>
</dbReference>
<evidence type="ECO:0000313" key="3">
    <source>
        <dbReference type="EMBL" id="MDQ1124712.1"/>
    </source>
</evidence>
<organism evidence="3 4">
    <name type="scientific">Microbacterium trichothecenolyticum</name>
    <name type="common">Aureobacterium trichothecenolyticum</name>
    <dbReference type="NCBI Taxonomy" id="69370"/>
    <lineage>
        <taxon>Bacteria</taxon>
        <taxon>Bacillati</taxon>
        <taxon>Actinomycetota</taxon>
        <taxon>Actinomycetes</taxon>
        <taxon>Micrococcales</taxon>
        <taxon>Microbacteriaceae</taxon>
        <taxon>Microbacterium</taxon>
    </lineage>
</organism>
<dbReference type="InterPro" id="IPR036457">
    <property type="entry name" value="PPM-type-like_dom_sf"/>
</dbReference>
<dbReference type="Pfam" id="PF13672">
    <property type="entry name" value="PP2C_2"/>
    <property type="match status" value="1"/>
</dbReference>